<feature type="transmembrane region" description="Helical" evidence="12">
    <location>
        <begin position="344"/>
        <end position="367"/>
    </location>
</feature>
<feature type="transmembrane region" description="Helical" evidence="12">
    <location>
        <begin position="239"/>
        <end position="259"/>
    </location>
</feature>
<keyword evidence="17" id="KW-1185">Reference proteome</keyword>
<dbReference type="InParanoid" id="A0A3Q7IS92"/>
<feature type="binding site" description="axial binding residue" evidence="11">
    <location>
        <position position="210"/>
    </location>
    <ligand>
        <name>heme b</name>
        <dbReference type="ChEBI" id="CHEBI:60344"/>
        <label>1</label>
    </ligand>
    <ligandPart>
        <name>Fe</name>
        <dbReference type="ChEBI" id="CHEBI:18248"/>
    </ligandPart>
</feature>
<evidence type="ECO:0000256" key="8">
    <source>
        <dbReference type="ARBA" id="ARBA00023136"/>
    </source>
</evidence>
<dbReference type="SMART" id="SM00665">
    <property type="entry name" value="B561"/>
    <property type="match status" value="1"/>
</dbReference>
<dbReference type="PANTHER" id="PTHR23130:SF167">
    <property type="entry name" value="CYTOCHROME B561 AND DOMON DOMAIN-CONTAINING PROTEIN"/>
    <property type="match status" value="1"/>
</dbReference>
<dbReference type="InterPro" id="IPR005018">
    <property type="entry name" value="DOMON_domain"/>
</dbReference>
<evidence type="ECO:0000259" key="14">
    <source>
        <dbReference type="PROSITE" id="PS50836"/>
    </source>
</evidence>
<dbReference type="KEGG" id="sly:101258717"/>
<reference evidence="16" key="1">
    <citation type="journal article" date="2012" name="Nature">
        <title>The tomato genome sequence provides insights into fleshy fruit evolution.</title>
        <authorList>
            <consortium name="Tomato Genome Consortium"/>
        </authorList>
    </citation>
    <scope>NUCLEOTIDE SEQUENCE [LARGE SCALE GENOMIC DNA]</scope>
    <source>
        <strain evidence="16">cv. Heinz 1706</strain>
    </source>
</reference>
<feature type="binding site" description="axial binding residue" evidence="11">
    <location>
        <position position="277"/>
    </location>
    <ligand>
        <name>heme b</name>
        <dbReference type="ChEBI" id="CHEBI:60344"/>
        <label>1</label>
    </ligand>
    <ligandPart>
        <name>Fe</name>
        <dbReference type="ChEBI" id="CHEBI:18248"/>
    </ligandPart>
</feature>
<feature type="transmembrane region" description="Helical" evidence="12">
    <location>
        <begin position="279"/>
        <end position="299"/>
    </location>
</feature>
<keyword evidence="8 10" id="KW-0472">Membrane</keyword>
<name>A0A3Q7IS92_SOLLC</name>
<evidence type="ECO:0000256" key="13">
    <source>
        <dbReference type="SAM" id="SignalP"/>
    </source>
</evidence>
<dbReference type="PaxDb" id="4081-Solyc11g012420.1.1"/>
<dbReference type="GeneID" id="101258717"/>
<dbReference type="FunFam" id="1.20.120.1770:FF:000007">
    <property type="entry name" value="Cytochrome b561 and DOMON domain-containing protein"/>
    <property type="match status" value="1"/>
</dbReference>
<proteinExistence type="predicted"/>
<dbReference type="GO" id="GO:0046872">
    <property type="term" value="F:metal ion binding"/>
    <property type="evidence" value="ECO:0007669"/>
    <property type="project" value="UniProtKB-KW"/>
</dbReference>
<feature type="transmembrane region" description="Helical" evidence="12">
    <location>
        <begin position="211"/>
        <end position="232"/>
    </location>
</feature>
<evidence type="ECO:0000256" key="6">
    <source>
        <dbReference type="ARBA" id="ARBA00022982"/>
    </source>
</evidence>
<dbReference type="Gramene" id="Solyc11g012420.2.1">
    <property type="protein sequence ID" value="Solyc11g012420.2.1"/>
    <property type="gene ID" value="Solyc11g012420.2"/>
</dbReference>
<dbReference type="AlphaFoldDB" id="A0A3Q7IS92"/>
<dbReference type="InterPro" id="IPR006593">
    <property type="entry name" value="Cyt_b561/ferric_Rdtase_TM"/>
</dbReference>
<dbReference type="GO" id="GO:0016020">
    <property type="term" value="C:membrane"/>
    <property type="evidence" value="ECO:0007669"/>
    <property type="project" value="UniProtKB-SubCell"/>
</dbReference>
<comment type="subcellular location">
    <subcellularLocation>
        <location evidence="1">Membrane</location>
        <topology evidence="1">Multi-pass membrane protein</topology>
    </subcellularLocation>
</comment>
<keyword evidence="11" id="KW-0408">Iron</keyword>
<accession>A0A3Q7IS92</accession>
<dbReference type="CDD" id="cd08760">
    <property type="entry name" value="Cyt_b561_FRRS1_like"/>
    <property type="match status" value="1"/>
</dbReference>
<evidence type="ECO:0000256" key="2">
    <source>
        <dbReference type="ARBA" id="ARBA00022448"/>
    </source>
</evidence>
<reference evidence="16" key="2">
    <citation type="submission" date="2019-01" db="UniProtKB">
        <authorList>
            <consortium name="EnsemblPlants"/>
        </authorList>
    </citation>
    <scope>IDENTIFICATION</scope>
    <source>
        <strain evidence="16">cv. Heinz 1706</strain>
    </source>
</reference>
<feature type="domain" description="DOMON" evidence="14">
    <location>
        <begin position="47"/>
        <end position="163"/>
    </location>
</feature>
<dbReference type="InterPro" id="IPR017214">
    <property type="entry name" value="UCP037471"/>
</dbReference>
<evidence type="ECO:0000256" key="10">
    <source>
        <dbReference type="PIRNR" id="PIRNR037471"/>
    </source>
</evidence>
<dbReference type="RefSeq" id="XP_004250273.1">
    <property type="nucleotide sequence ID" value="XM_004250225.5"/>
</dbReference>
<evidence type="ECO:0000256" key="1">
    <source>
        <dbReference type="ARBA" id="ARBA00004141"/>
    </source>
</evidence>
<evidence type="ECO:0000259" key="15">
    <source>
        <dbReference type="PROSITE" id="PS50939"/>
    </source>
</evidence>
<feature type="transmembrane region" description="Helical" evidence="12">
    <location>
        <begin position="311"/>
        <end position="332"/>
    </location>
</feature>
<evidence type="ECO:0000313" key="17">
    <source>
        <dbReference type="Proteomes" id="UP000004994"/>
    </source>
</evidence>
<evidence type="ECO:0000256" key="7">
    <source>
        <dbReference type="ARBA" id="ARBA00022989"/>
    </source>
</evidence>
<feature type="binding site" description="axial binding residue" evidence="11">
    <location>
        <position position="313"/>
    </location>
    <ligand>
        <name>heme b</name>
        <dbReference type="ChEBI" id="CHEBI:60344"/>
        <label>1</label>
    </ligand>
    <ligandPart>
        <name>Fe</name>
        <dbReference type="ChEBI" id="CHEBI:18248"/>
    </ligandPart>
</feature>
<keyword evidence="6 10" id="KW-0249">Electron transport</keyword>
<dbReference type="STRING" id="4081.A0A3Q7IS92"/>
<sequence length="406" mass="45533">MSSVFLISCVLFVTLFVSSTYAQSCTNYTFTSNNQMSFTSCSDLPYLNSFLHWTYNPSNKTAKIAYRHTKINATTRWVAWAINPSSQGMVGSQALVAFQKSDGKLSVYTSPITSYQTQLQQGDLSFNVSDLSATYINNEITIFATLKLDNFNSTILNQVWQEGPLSRDSPAMHDTSGVNTQSAAPLRLLSGQTGTTSIKANSQFNKRNLHGLLNAVSWGIMMPIGILFARYLKVFSDPAWFYLHSIWQITAYVIGVAGWATGLQLGNESIGIQFTAHRIIGIVLFSLATLQASAMLLRPKRDHKHRIYWNIYHRAVGYSIVVLGIINIFKGLNILKPQKKWETYYIATLVGLGIIAVFLEVITWCVVIKRKKSVSNTVEKNPQGLHESNWYNNGHENGTNRTHYRV</sequence>
<evidence type="ECO:0000313" key="16">
    <source>
        <dbReference type="EnsemblPlants" id="Solyc11g012420.2.1"/>
    </source>
</evidence>
<dbReference type="OrthoDB" id="2419613at2759"/>
<evidence type="ECO:0000256" key="3">
    <source>
        <dbReference type="ARBA" id="ARBA00022692"/>
    </source>
</evidence>
<evidence type="ECO:0000256" key="12">
    <source>
        <dbReference type="SAM" id="Phobius"/>
    </source>
</evidence>
<organism evidence="16">
    <name type="scientific">Solanum lycopersicum</name>
    <name type="common">Tomato</name>
    <name type="synonym">Lycopersicon esculentum</name>
    <dbReference type="NCBI Taxonomy" id="4081"/>
    <lineage>
        <taxon>Eukaryota</taxon>
        <taxon>Viridiplantae</taxon>
        <taxon>Streptophyta</taxon>
        <taxon>Embryophyta</taxon>
        <taxon>Tracheophyta</taxon>
        <taxon>Spermatophyta</taxon>
        <taxon>Magnoliopsida</taxon>
        <taxon>eudicotyledons</taxon>
        <taxon>Gunneridae</taxon>
        <taxon>Pentapetalae</taxon>
        <taxon>asterids</taxon>
        <taxon>lamiids</taxon>
        <taxon>Solanales</taxon>
        <taxon>Solanaceae</taxon>
        <taxon>Solanoideae</taxon>
        <taxon>Solaneae</taxon>
        <taxon>Solanum</taxon>
        <taxon>Solanum subgen. Lycopersicon</taxon>
    </lineage>
</organism>
<dbReference type="InterPro" id="IPR045265">
    <property type="entry name" value="AIR12_DOMON"/>
</dbReference>
<dbReference type="PROSITE" id="PS50939">
    <property type="entry name" value="CYTOCHROME_B561"/>
    <property type="match status" value="1"/>
</dbReference>
<dbReference type="CDD" id="cd09629">
    <property type="entry name" value="DOMON_CIL1_like"/>
    <property type="match status" value="1"/>
</dbReference>
<dbReference type="PIRSF" id="PIRSF037471">
    <property type="entry name" value="UCP037471"/>
    <property type="match status" value="1"/>
</dbReference>
<dbReference type="EnsemblPlants" id="Solyc11g012420.2.1">
    <property type="protein sequence ID" value="Solyc11g012420.2.1"/>
    <property type="gene ID" value="Solyc11g012420.2"/>
</dbReference>
<comment type="function">
    <text evidence="9">May act as a catecholamine-responsive trans-membrane electron transporter.</text>
</comment>
<evidence type="ECO:0000256" key="5">
    <source>
        <dbReference type="ARBA" id="ARBA00022729"/>
    </source>
</evidence>
<comment type="cofactor">
    <cofactor evidence="10">
        <name>heme b</name>
        <dbReference type="ChEBI" id="CHEBI:60344"/>
    </cofactor>
    <text evidence="10">Binds 2 heme b groups non-covalently.</text>
</comment>
<keyword evidence="4 11" id="KW-0479">Metal-binding</keyword>
<evidence type="ECO:0000256" key="9">
    <source>
        <dbReference type="ARBA" id="ARBA00053871"/>
    </source>
</evidence>
<feature type="binding site" description="axial binding residue" evidence="11">
    <location>
        <position position="244"/>
    </location>
    <ligand>
        <name>heme b</name>
        <dbReference type="ChEBI" id="CHEBI:60344"/>
        <label>1</label>
    </ligand>
    <ligandPart>
        <name>Fe</name>
        <dbReference type="ChEBI" id="CHEBI:18248"/>
    </ligandPart>
</feature>
<dbReference type="PANTHER" id="PTHR23130">
    <property type="entry name" value="CYTOCHROME B561 AND DOMON DOMAIN-CONTAINING PROTEIN"/>
    <property type="match status" value="1"/>
</dbReference>
<keyword evidence="7 12" id="KW-1133">Transmembrane helix</keyword>
<gene>
    <name evidence="16" type="primary">LOC101258717</name>
</gene>
<keyword evidence="2 10" id="KW-0813">Transport</keyword>
<dbReference type="Pfam" id="PF03188">
    <property type="entry name" value="Cytochrom_B561"/>
    <property type="match status" value="1"/>
</dbReference>
<dbReference type="Pfam" id="PF04526">
    <property type="entry name" value="DUF568"/>
    <property type="match status" value="1"/>
</dbReference>
<dbReference type="PROSITE" id="PS50836">
    <property type="entry name" value="DOMON"/>
    <property type="match status" value="1"/>
</dbReference>
<keyword evidence="5 13" id="KW-0732">Signal</keyword>
<feature type="domain" description="Cytochrome b561" evidence="15">
    <location>
        <begin position="172"/>
        <end position="368"/>
    </location>
</feature>
<dbReference type="Gene3D" id="1.20.120.1770">
    <property type="match status" value="1"/>
</dbReference>
<feature type="signal peptide" evidence="13">
    <location>
        <begin position="1"/>
        <end position="22"/>
    </location>
</feature>
<evidence type="ECO:0000256" key="4">
    <source>
        <dbReference type="ARBA" id="ARBA00022723"/>
    </source>
</evidence>
<evidence type="ECO:0000256" key="11">
    <source>
        <dbReference type="PIRSR" id="PIRSR037471-1"/>
    </source>
</evidence>
<protein>
    <recommendedName>
        <fullName evidence="10">Cytochrome b561 and DOMON domain-containing protein</fullName>
    </recommendedName>
</protein>
<dbReference type="Proteomes" id="UP000004994">
    <property type="component" value="Chromosome 11"/>
</dbReference>
<dbReference type="OMA" id="NNEMVIY"/>
<keyword evidence="3 12" id="KW-0812">Transmembrane</keyword>
<feature type="chain" id="PRO_5018526878" description="Cytochrome b561 and DOMON domain-containing protein" evidence="13">
    <location>
        <begin position="23"/>
        <end position="406"/>
    </location>
</feature>